<protein>
    <submittedName>
        <fullName evidence="8">Flagellar biosynthetic protein FliR</fullName>
    </submittedName>
</protein>
<name>A0A239PLV5_9PROT</name>
<keyword evidence="4 7" id="KW-0812">Transmembrane</keyword>
<comment type="similarity">
    <text evidence="2">Belongs to the FliR/MopE/SpaR family.</text>
</comment>
<evidence type="ECO:0000256" key="5">
    <source>
        <dbReference type="ARBA" id="ARBA00022989"/>
    </source>
</evidence>
<dbReference type="PANTHER" id="PTHR30065:SF8">
    <property type="entry name" value="FLAGELLAR BIOSYNTHETIC PROTEIN FLIR"/>
    <property type="match status" value="1"/>
</dbReference>
<dbReference type="Proteomes" id="UP000198346">
    <property type="component" value="Unassembled WGS sequence"/>
</dbReference>
<sequence length="262" mass="25790">MDLLAALEPLAAVGAGPVAVAAGVFARISALVFLLPGMGEHAIPVRVRLAGALAVALALTPMALAAGPAAPGAPSALLATLAAEAFAGATIGFAIRIAAFALEIAGHIAAQHLSLSQIFGGGLNAAPEPPIATLFLMAGVTLALAAGLHFKAVAALAASYEIMPFGVFPGADEAGAWAAERAAYAFSAALALALPFVILGFIYNLAIGAANRAMPQLMVAFVGAPAITFAGLVLLALAAPGLLIVWLGMVDLAFAAVLGSAP</sequence>
<keyword evidence="8" id="KW-0969">Cilium</keyword>
<dbReference type="OrthoDB" id="9779817at2"/>
<evidence type="ECO:0000256" key="7">
    <source>
        <dbReference type="SAM" id="Phobius"/>
    </source>
</evidence>
<feature type="transmembrane region" description="Helical" evidence="7">
    <location>
        <begin position="12"/>
        <end position="35"/>
    </location>
</feature>
<keyword evidence="6 7" id="KW-0472">Membrane</keyword>
<dbReference type="InterPro" id="IPR002010">
    <property type="entry name" value="T3SS_IM_R"/>
</dbReference>
<dbReference type="GO" id="GO:0005886">
    <property type="term" value="C:plasma membrane"/>
    <property type="evidence" value="ECO:0007669"/>
    <property type="project" value="UniProtKB-SubCell"/>
</dbReference>
<evidence type="ECO:0000256" key="2">
    <source>
        <dbReference type="ARBA" id="ARBA00009772"/>
    </source>
</evidence>
<gene>
    <name evidence="8" type="ORF">SAMN06297382_0831</name>
</gene>
<dbReference type="AlphaFoldDB" id="A0A239PLV5"/>
<keyword evidence="8" id="KW-0282">Flagellum</keyword>
<evidence type="ECO:0000256" key="6">
    <source>
        <dbReference type="ARBA" id="ARBA00023136"/>
    </source>
</evidence>
<feature type="transmembrane region" description="Helical" evidence="7">
    <location>
        <begin position="182"/>
        <end position="205"/>
    </location>
</feature>
<accession>A0A239PLV5</accession>
<evidence type="ECO:0000313" key="8">
    <source>
        <dbReference type="EMBL" id="SNT68329.1"/>
    </source>
</evidence>
<keyword evidence="8" id="KW-0966">Cell projection</keyword>
<keyword evidence="5 7" id="KW-1133">Transmembrane helix</keyword>
<dbReference type="Pfam" id="PF01311">
    <property type="entry name" value="Bac_export_1"/>
    <property type="match status" value="1"/>
</dbReference>
<feature type="transmembrane region" description="Helical" evidence="7">
    <location>
        <begin position="131"/>
        <end position="162"/>
    </location>
</feature>
<evidence type="ECO:0000256" key="4">
    <source>
        <dbReference type="ARBA" id="ARBA00022692"/>
    </source>
</evidence>
<keyword evidence="3" id="KW-1003">Cell membrane</keyword>
<reference evidence="8 9" key="1">
    <citation type="submission" date="2017-07" db="EMBL/GenBank/DDBJ databases">
        <authorList>
            <person name="Sun Z.S."/>
            <person name="Albrecht U."/>
            <person name="Echele G."/>
            <person name="Lee C.C."/>
        </authorList>
    </citation>
    <scope>NUCLEOTIDE SEQUENCE [LARGE SCALE GENOMIC DNA]</scope>
    <source>
        <strain evidence="8 9">CGMCC 1.12710</strain>
    </source>
</reference>
<feature type="transmembrane region" description="Helical" evidence="7">
    <location>
        <begin position="86"/>
        <end position="110"/>
    </location>
</feature>
<evidence type="ECO:0000256" key="1">
    <source>
        <dbReference type="ARBA" id="ARBA00004651"/>
    </source>
</evidence>
<organism evidence="8 9">
    <name type="scientific">Amphiplicatus metriothermophilus</name>
    <dbReference type="NCBI Taxonomy" id="1519374"/>
    <lineage>
        <taxon>Bacteria</taxon>
        <taxon>Pseudomonadati</taxon>
        <taxon>Pseudomonadota</taxon>
        <taxon>Alphaproteobacteria</taxon>
        <taxon>Parvularculales</taxon>
        <taxon>Parvularculaceae</taxon>
        <taxon>Amphiplicatus</taxon>
    </lineage>
</organism>
<comment type="subcellular location">
    <subcellularLocation>
        <location evidence="1">Cell membrane</location>
        <topology evidence="1">Multi-pass membrane protein</topology>
    </subcellularLocation>
</comment>
<dbReference type="EMBL" id="FZQA01000001">
    <property type="protein sequence ID" value="SNT68329.1"/>
    <property type="molecule type" value="Genomic_DNA"/>
</dbReference>
<evidence type="ECO:0000256" key="3">
    <source>
        <dbReference type="ARBA" id="ARBA00022475"/>
    </source>
</evidence>
<dbReference type="GO" id="GO:0006605">
    <property type="term" value="P:protein targeting"/>
    <property type="evidence" value="ECO:0007669"/>
    <property type="project" value="InterPro"/>
</dbReference>
<feature type="transmembrane region" description="Helical" evidence="7">
    <location>
        <begin position="217"/>
        <end position="237"/>
    </location>
</feature>
<dbReference type="RefSeq" id="WP_089411280.1">
    <property type="nucleotide sequence ID" value="NZ_FZQA01000001.1"/>
</dbReference>
<dbReference type="PANTHER" id="PTHR30065">
    <property type="entry name" value="FLAGELLAR BIOSYNTHETIC PROTEIN FLIR"/>
    <property type="match status" value="1"/>
</dbReference>
<keyword evidence="9" id="KW-1185">Reference proteome</keyword>
<feature type="transmembrane region" description="Helical" evidence="7">
    <location>
        <begin position="47"/>
        <end position="66"/>
    </location>
</feature>
<dbReference type="PRINTS" id="PR00953">
    <property type="entry name" value="TYPE3IMRPROT"/>
</dbReference>
<proteinExistence type="inferred from homology"/>
<evidence type="ECO:0000313" key="9">
    <source>
        <dbReference type="Proteomes" id="UP000198346"/>
    </source>
</evidence>